<dbReference type="Proteomes" id="UP000316360">
    <property type="component" value="Unassembled WGS sequence"/>
</dbReference>
<proteinExistence type="predicted"/>
<gene>
    <name evidence="1" type="ORF">E3J84_01070</name>
</gene>
<dbReference type="Gene3D" id="2.60.40.4070">
    <property type="match status" value="1"/>
</dbReference>
<dbReference type="EMBL" id="SOKJ01000053">
    <property type="protein sequence ID" value="TET12745.1"/>
    <property type="molecule type" value="Genomic_DNA"/>
</dbReference>
<protein>
    <submittedName>
        <fullName evidence="1">T9SS type A sorting domain-containing protein</fullName>
    </submittedName>
</protein>
<reference evidence="1 2" key="1">
    <citation type="submission" date="2019-03" db="EMBL/GenBank/DDBJ databases">
        <title>Metabolic potential of uncultured bacteria and archaea associated with petroleum seepage in deep-sea sediments.</title>
        <authorList>
            <person name="Dong X."/>
            <person name="Hubert C."/>
        </authorList>
    </citation>
    <scope>NUCLEOTIDE SEQUENCE [LARGE SCALE GENOMIC DNA]</scope>
    <source>
        <strain evidence="1">E44_bin7</strain>
    </source>
</reference>
<dbReference type="InterPro" id="IPR026444">
    <property type="entry name" value="Secre_tail"/>
</dbReference>
<comment type="caution">
    <text evidence="1">The sequence shown here is derived from an EMBL/GenBank/DDBJ whole genome shotgun (WGS) entry which is preliminary data.</text>
</comment>
<name>A0A523S3W8_UNCAE</name>
<evidence type="ECO:0000313" key="1">
    <source>
        <dbReference type="EMBL" id="TET12745.1"/>
    </source>
</evidence>
<organism evidence="1 2">
    <name type="scientific">Aerophobetes bacterium</name>
    <dbReference type="NCBI Taxonomy" id="2030807"/>
    <lineage>
        <taxon>Bacteria</taxon>
        <taxon>Candidatus Aerophobota</taxon>
    </lineage>
</organism>
<accession>A0A523S3W8</accession>
<evidence type="ECO:0000313" key="2">
    <source>
        <dbReference type="Proteomes" id="UP000316360"/>
    </source>
</evidence>
<dbReference type="AlphaFoldDB" id="A0A523S3W8"/>
<dbReference type="NCBIfam" id="TIGR04183">
    <property type="entry name" value="Por_Secre_tail"/>
    <property type="match status" value="1"/>
</dbReference>
<sequence length="414" mass="46926">MDDLGEQNDTVWKLYRWNTANGSYDKYLYVGNFSPGKAFWIISKDVKTVDTGPGTDVTRQSDFVISLPSGWSQIGNPFPFSVSWNEVIVRRDAEVVSILEAQAKGWVRDKIWYWDGQSYLVYQAPLGTIDPYKGYWAKALFDCELLLPPDEAQGAKVSGQTVKAKEEFLQLKAKVGELEDNYNFLGFSEAAKDSYDRLDVEEPPPISSYISLFFPHPEWGKNKGDYTQDIRAGISQTGLKQVWDFQVKTDQINQKIIVEWENTSAFPEDIHLYLTDSFWNVLANMREKCFYRFTSTSSLESFKIIATSEAPPLPEDLDLIEVYSYPNPAHGKGVQFHFYLASPAKVTIKIYSISGELVKTLINEKACVAGVYEEFWKEDNDRGEKLARGVYIYIIQAGNSAKVVSKSGKIGLLD</sequence>